<evidence type="ECO:0000313" key="2">
    <source>
        <dbReference type="EMBL" id="GLD73791.1"/>
    </source>
</evidence>
<evidence type="ECO:0000313" key="3">
    <source>
        <dbReference type="Proteomes" id="UP001279410"/>
    </source>
</evidence>
<comment type="caution">
    <text evidence="2">The sequence shown here is derived from an EMBL/GenBank/DDBJ whole genome shotgun (WGS) entry which is preliminary data.</text>
</comment>
<feature type="region of interest" description="Disordered" evidence="1">
    <location>
        <begin position="82"/>
        <end position="107"/>
    </location>
</feature>
<dbReference type="EMBL" id="BRZM01001814">
    <property type="protein sequence ID" value="GLD73791.1"/>
    <property type="molecule type" value="Genomic_DNA"/>
</dbReference>
<name>A0AAD3NMI6_LATJO</name>
<gene>
    <name evidence="2" type="ORF">AKAME5_002511600</name>
</gene>
<accession>A0AAD3NMI6</accession>
<keyword evidence="3" id="KW-1185">Reference proteome</keyword>
<proteinExistence type="predicted"/>
<reference evidence="2" key="1">
    <citation type="submission" date="2022-08" db="EMBL/GenBank/DDBJ databases">
        <title>Genome sequencing of akame (Lates japonicus).</title>
        <authorList>
            <person name="Hashiguchi Y."/>
            <person name="Takahashi H."/>
        </authorList>
    </citation>
    <scope>NUCLEOTIDE SEQUENCE</scope>
    <source>
        <strain evidence="2">Kochi</strain>
    </source>
</reference>
<feature type="compositionally biased region" description="Pro residues" evidence="1">
    <location>
        <begin position="90"/>
        <end position="107"/>
    </location>
</feature>
<sequence length="149" mass="15241">MEWGDVVDTFQSVVNDIVGDTSGPLPPASPCGPSPSPLPPPAIPVDLGFDIELEDIMSGGYGGCIPPATSPDSFKQPSVANEMLGYTSGPLPPPTSHGPLPSPLPPPAIPVEPGFDAELVEILSGGYGGGIPPPHRFEQPLVAPPGFRC</sequence>
<dbReference type="AlphaFoldDB" id="A0AAD3NMI6"/>
<evidence type="ECO:0000256" key="1">
    <source>
        <dbReference type="SAM" id="MobiDB-lite"/>
    </source>
</evidence>
<protein>
    <submittedName>
        <fullName evidence="2">Transcription factor 7-like 1-B isoform X1</fullName>
    </submittedName>
</protein>
<organism evidence="2 3">
    <name type="scientific">Lates japonicus</name>
    <name type="common">Japanese lates</name>
    <dbReference type="NCBI Taxonomy" id="270547"/>
    <lineage>
        <taxon>Eukaryota</taxon>
        <taxon>Metazoa</taxon>
        <taxon>Chordata</taxon>
        <taxon>Craniata</taxon>
        <taxon>Vertebrata</taxon>
        <taxon>Euteleostomi</taxon>
        <taxon>Actinopterygii</taxon>
        <taxon>Neopterygii</taxon>
        <taxon>Teleostei</taxon>
        <taxon>Neoteleostei</taxon>
        <taxon>Acanthomorphata</taxon>
        <taxon>Carangaria</taxon>
        <taxon>Carangaria incertae sedis</taxon>
        <taxon>Centropomidae</taxon>
        <taxon>Lates</taxon>
    </lineage>
</organism>
<dbReference type="Proteomes" id="UP001279410">
    <property type="component" value="Unassembled WGS sequence"/>
</dbReference>